<dbReference type="EMBL" id="MK500604">
    <property type="protein sequence ID" value="QBK93764.1"/>
    <property type="molecule type" value="Genomic_DNA"/>
</dbReference>
<evidence type="ECO:0000313" key="1">
    <source>
        <dbReference type="EMBL" id="QBK93764.1"/>
    </source>
</evidence>
<sequence>MEKFSPESKYDPSDDDEPDFATIFLEDEQFGNSLFEEVIRQIYSDPKEWFNDGPNIRASSVVGWVLTFYMYIAPTEPYSTSIGVTLPPKFPESLRLIANRLSFLLNNVGYLELEMRQKAINQTIILFSKPGKNEFPATKRQKDILDSAILACIKVKSRMR</sequence>
<organism evidence="1">
    <name type="scientific">Pithovirus LCPAC406</name>
    <dbReference type="NCBI Taxonomy" id="2506599"/>
    <lineage>
        <taxon>Viruses</taxon>
        <taxon>Pithoviruses</taxon>
    </lineage>
</organism>
<reference evidence="1" key="1">
    <citation type="journal article" date="2019" name="MBio">
        <title>Virus Genomes from Deep Sea Sediments Expand the Ocean Megavirome and Support Independent Origins of Viral Gigantism.</title>
        <authorList>
            <person name="Backstrom D."/>
            <person name="Yutin N."/>
            <person name="Jorgensen S.L."/>
            <person name="Dharamshi J."/>
            <person name="Homa F."/>
            <person name="Zaremba-Niedwiedzka K."/>
            <person name="Spang A."/>
            <person name="Wolf Y.I."/>
            <person name="Koonin E.V."/>
            <person name="Ettema T.J."/>
        </authorList>
    </citation>
    <scope>NUCLEOTIDE SEQUENCE</scope>
</reference>
<name>A0A481ZCX1_9VIRU</name>
<proteinExistence type="predicted"/>
<accession>A0A481ZCX1</accession>
<gene>
    <name evidence="1" type="ORF">LCPAC406_00780</name>
</gene>
<protein>
    <submittedName>
        <fullName evidence="1">Uncharacterized protein</fullName>
    </submittedName>
</protein>